<protein>
    <submittedName>
        <fullName evidence="3">SH3 domain-containing protein</fullName>
    </submittedName>
</protein>
<feature type="signal peptide" evidence="1">
    <location>
        <begin position="1"/>
        <end position="26"/>
    </location>
</feature>
<name>A0A947D8T8_9HYPH</name>
<organism evidence="3 4">
    <name type="scientific">Prosthecodimorpha staleyi</name>
    <dbReference type="NCBI Taxonomy" id="2840188"/>
    <lineage>
        <taxon>Bacteria</taxon>
        <taxon>Pseudomonadati</taxon>
        <taxon>Pseudomonadota</taxon>
        <taxon>Alphaproteobacteria</taxon>
        <taxon>Hyphomicrobiales</taxon>
        <taxon>Ancalomicrobiaceae</taxon>
        <taxon>Prosthecodimorpha</taxon>
    </lineage>
</organism>
<feature type="chain" id="PRO_5037628487" evidence="1">
    <location>
        <begin position="27"/>
        <end position="97"/>
    </location>
</feature>
<dbReference type="EMBL" id="JAHHZF010000010">
    <property type="protein sequence ID" value="MBT9291626.1"/>
    <property type="molecule type" value="Genomic_DNA"/>
</dbReference>
<dbReference type="Gene3D" id="2.30.30.40">
    <property type="entry name" value="SH3 Domains"/>
    <property type="match status" value="1"/>
</dbReference>
<evidence type="ECO:0000313" key="4">
    <source>
        <dbReference type="Proteomes" id="UP000766595"/>
    </source>
</evidence>
<feature type="domain" description="SH3b" evidence="2">
    <location>
        <begin position="39"/>
        <end position="94"/>
    </location>
</feature>
<dbReference type="InterPro" id="IPR003646">
    <property type="entry name" value="SH3-like_bac-type"/>
</dbReference>
<evidence type="ECO:0000259" key="2">
    <source>
        <dbReference type="Pfam" id="PF08239"/>
    </source>
</evidence>
<evidence type="ECO:0000313" key="3">
    <source>
        <dbReference type="EMBL" id="MBT9291626.1"/>
    </source>
</evidence>
<gene>
    <name evidence="3" type="ORF">KL771_19320</name>
</gene>
<accession>A0A947D8T8</accession>
<proteinExistence type="predicted"/>
<reference evidence="3 4" key="1">
    <citation type="submission" date="2021-06" db="EMBL/GenBank/DDBJ databases">
        <authorList>
            <person name="Grouzdev D.S."/>
            <person name="Koziaeva V."/>
        </authorList>
    </citation>
    <scope>NUCLEOTIDE SEQUENCE [LARGE SCALE GENOMIC DNA]</scope>
    <source>
        <strain evidence="3 4">22</strain>
    </source>
</reference>
<dbReference type="Pfam" id="PF08239">
    <property type="entry name" value="SH3_3"/>
    <property type="match status" value="1"/>
</dbReference>
<dbReference type="Proteomes" id="UP000766595">
    <property type="component" value="Unassembled WGS sequence"/>
</dbReference>
<comment type="caution">
    <text evidence="3">The sequence shown here is derived from an EMBL/GenBank/DDBJ whole genome shotgun (WGS) entry which is preliminary data.</text>
</comment>
<keyword evidence="4" id="KW-1185">Reference proteome</keyword>
<dbReference type="AlphaFoldDB" id="A0A947D8T8"/>
<keyword evidence="1" id="KW-0732">Signal</keyword>
<dbReference type="RefSeq" id="WP_261970167.1">
    <property type="nucleotide sequence ID" value="NZ_JAHHZF010000010.1"/>
</dbReference>
<sequence>MSSPARCAKAALLGLAVATGIAPARAEICKVTDPTGTPLNLRAAPNGAVVGTIRNGIDVEILDVSLDSRGRRWTLIRPEGSGPAVGWVFREFLSCYR</sequence>
<evidence type="ECO:0000256" key="1">
    <source>
        <dbReference type="SAM" id="SignalP"/>
    </source>
</evidence>